<dbReference type="PRINTS" id="PR00722">
    <property type="entry name" value="CHYMOTRYPSIN"/>
</dbReference>
<keyword evidence="6" id="KW-1015">Disulfide bond</keyword>
<dbReference type="PANTHER" id="PTHR24252:SF7">
    <property type="entry name" value="HYALIN"/>
    <property type="match status" value="1"/>
</dbReference>
<feature type="compositionally biased region" description="Low complexity" evidence="8">
    <location>
        <begin position="196"/>
        <end position="223"/>
    </location>
</feature>
<proteinExistence type="inferred from homology"/>
<dbReference type="InterPro" id="IPR043504">
    <property type="entry name" value="Peptidase_S1_PA_chymotrypsin"/>
</dbReference>
<dbReference type="CDD" id="cd00190">
    <property type="entry name" value="Tryp_SPc"/>
    <property type="match status" value="1"/>
</dbReference>
<dbReference type="Gene3D" id="2.40.10.10">
    <property type="entry name" value="Trypsin-like serine proteases"/>
    <property type="match status" value="1"/>
</dbReference>
<evidence type="ECO:0000256" key="2">
    <source>
        <dbReference type="ARBA" id="ARBA00022670"/>
    </source>
</evidence>
<feature type="domain" description="Peptidase S1" evidence="10">
    <location>
        <begin position="323"/>
        <end position="566"/>
    </location>
</feature>
<comment type="similarity">
    <text evidence="7">Belongs to the peptidase S1 family. CLIP subfamily.</text>
</comment>
<dbReference type="InterPro" id="IPR001254">
    <property type="entry name" value="Trypsin_dom"/>
</dbReference>
<dbReference type="PROSITE" id="PS00135">
    <property type="entry name" value="TRYPSIN_SER"/>
    <property type="match status" value="1"/>
</dbReference>
<keyword evidence="12" id="KW-1185">Reference proteome</keyword>
<comment type="subcellular location">
    <subcellularLocation>
        <location evidence="1">Membrane</location>
        <topology evidence="1">Single-pass type II membrane protein</topology>
    </subcellularLocation>
</comment>
<evidence type="ECO:0000256" key="7">
    <source>
        <dbReference type="ARBA" id="ARBA00024195"/>
    </source>
</evidence>
<evidence type="ECO:0000313" key="11">
    <source>
        <dbReference type="EnsemblMetazoa" id="AAEL005906-PC"/>
    </source>
</evidence>
<evidence type="ECO:0000256" key="3">
    <source>
        <dbReference type="ARBA" id="ARBA00022801"/>
    </source>
</evidence>
<keyword evidence="9" id="KW-0732">Signal</keyword>
<evidence type="ECO:0000256" key="1">
    <source>
        <dbReference type="ARBA" id="ARBA00004606"/>
    </source>
</evidence>
<evidence type="ECO:0000256" key="9">
    <source>
        <dbReference type="SAM" id="SignalP"/>
    </source>
</evidence>
<reference evidence="11" key="2">
    <citation type="submission" date="2022-10" db="UniProtKB">
        <authorList>
            <consortium name="EnsemblMetazoa"/>
        </authorList>
    </citation>
    <scope>IDENTIFICATION</scope>
    <source>
        <strain evidence="11">LVP_AGWG</strain>
    </source>
</reference>
<evidence type="ECO:0000313" key="12">
    <source>
        <dbReference type="Proteomes" id="UP000008820"/>
    </source>
</evidence>
<evidence type="ECO:0000256" key="5">
    <source>
        <dbReference type="ARBA" id="ARBA00022968"/>
    </source>
</evidence>
<keyword evidence="3" id="KW-0378">Hydrolase</keyword>
<feature type="signal peptide" evidence="9">
    <location>
        <begin position="1"/>
        <end position="32"/>
    </location>
</feature>
<dbReference type="PROSITE" id="PS50240">
    <property type="entry name" value="TRYPSIN_DOM"/>
    <property type="match status" value="1"/>
</dbReference>
<evidence type="ECO:0000259" key="10">
    <source>
        <dbReference type="PROSITE" id="PS50240"/>
    </source>
</evidence>
<dbReference type="AlphaFoldDB" id="A0A903U540"/>
<dbReference type="InterPro" id="IPR001314">
    <property type="entry name" value="Peptidase_S1A"/>
</dbReference>
<dbReference type="InterPro" id="IPR009003">
    <property type="entry name" value="Peptidase_S1_PA"/>
</dbReference>
<dbReference type="SUPFAM" id="SSF50494">
    <property type="entry name" value="Trypsin-like serine proteases"/>
    <property type="match status" value="1"/>
</dbReference>
<name>A0A903U540_AEDAE</name>
<feature type="region of interest" description="Disordered" evidence="8">
    <location>
        <begin position="104"/>
        <end position="137"/>
    </location>
</feature>
<dbReference type="Pfam" id="PF00089">
    <property type="entry name" value="Trypsin"/>
    <property type="match status" value="1"/>
</dbReference>
<dbReference type="GO" id="GO:0016020">
    <property type="term" value="C:membrane"/>
    <property type="evidence" value="ECO:0007669"/>
    <property type="project" value="UniProtKB-SubCell"/>
</dbReference>
<dbReference type="GO" id="GO:0004252">
    <property type="term" value="F:serine-type endopeptidase activity"/>
    <property type="evidence" value="ECO:0007669"/>
    <property type="project" value="InterPro"/>
</dbReference>
<accession>A0A903U540</accession>
<reference evidence="11 12" key="1">
    <citation type="submission" date="2017-06" db="EMBL/GenBank/DDBJ databases">
        <title>Aedes aegypti genome working group (AGWG) sequencing and assembly.</title>
        <authorList>
            <consortium name="Aedes aegypti Genome Working Group (AGWG)"/>
            <person name="Matthews B.J."/>
        </authorList>
    </citation>
    <scope>NUCLEOTIDE SEQUENCE [LARGE SCALE GENOMIC DNA]</scope>
    <source>
        <strain evidence="11 12">LVP_AGWG</strain>
    </source>
</reference>
<gene>
    <name evidence="11" type="primary">5567150</name>
</gene>
<dbReference type="FunFam" id="2.40.10.10:FF:000006">
    <property type="entry name" value="Serine proteinase stubble"/>
    <property type="match status" value="1"/>
</dbReference>
<evidence type="ECO:0000256" key="6">
    <source>
        <dbReference type="ARBA" id="ARBA00023157"/>
    </source>
</evidence>
<dbReference type="Proteomes" id="UP000008820">
    <property type="component" value="Chromosome 3"/>
</dbReference>
<organism evidence="11 12">
    <name type="scientific">Aedes aegypti</name>
    <name type="common">Yellowfever mosquito</name>
    <name type="synonym">Culex aegypti</name>
    <dbReference type="NCBI Taxonomy" id="7159"/>
    <lineage>
        <taxon>Eukaryota</taxon>
        <taxon>Metazoa</taxon>
        <taxon>Ecdysozoa</taxon>
        <taxon>Arthropoda</taxon>
        <taxon>Hexapoda</taxon>
        <taxon>Insecta</taxon>
        <taxon>Pterygota</taxon>
        <taxon>Neoptera</taxon>
        <taxon>Endopterygota</taxon>
        <taxon>Diptera</taxon>
        <taxon>Nematocera</taxon>
        <taxon>Culicoidea</taxon>
        <taxon>Culicidae</taxon>
        <taxon>Culicinae</taxon>
        <taxon>Aedini</taxon>
        <taxon>Aedes</taxon>
        <taxon>Stegomyia</taxon>
    </lineage>
</organism>
<dbReference type="InterPro" id="IPR033116">
    <property type="entry name" value="TRYPSIN_SER"/>
</dbReference>
<evidence type="ECO:0000256" key="4">
    <source>
        <dbReference type="ARBA" id="ARBA00022825"/>
    </source>
</evidence>
<sequence>MVDLGTLRSSTTMWSRWTSSILLVLTYWMAQAHTASSHNNFKINPKPCTVNGIEGTCMFVWECIKSEGQHVGVCMDSFMFGSCCSHNLTENVIPQNYHQTYTYRPKPAGSNKYKPPKPSQRPTEGTVHKHSTLSTPAQLTDLEMAGSSMSTGIYTTHWQATTEPSFITKTRPPKPSKPSKKPILSISNNIQSTVLKPKPSAKPTKPSTTTVKSPTQISIISSSTWRPPPVQSSTTSSTTTTTTTKTTTAISSTVVQPSTSIAPFPDTNTHGHVVDVSASSVIGDEGYSSSPELYTAAPGRYTISAARNYECGVQTMGRPETRIVGGKNAPFGRWPWQVSVRRTSFFGFSSTHRCGGAVINENWIATAGHCVDDLLTSQIRIRVGEYDFSHVQEQLPYTERAVARKVVHPKYNFFTYEFDLALVKLEQPLVFAPHISPICLPATDDLLIGENATVTGWGRLSEGGTLPSVLQEVSVPIVSNDRCKSMFLRAGRHEFIPDIFLCAGHETGGQDSCQGDSGGPLQVKGKDGHYFLAGIISWGIGCAEANLPGVCTRISKFVPWILDTVL</sequence>
<keyword evidence="5" id="KW-0735">Signal-anchor</keyword>
<dbReference type="EnsemblMetazoa" id="AAEL005906-RC">
    <property type="protein sequence ID" value="AAEL005906-PC"/>
    <property type="gene ID" value="AAEL005906"/>
</dbReference>
<feature type="compositionally biased region" description="Basic residues" evidence="8">
    <location>
        <begin position="171"/>
        <end position="180"/>
    </location>
</feature>
<evidence type="ECO:0000256" key="8">
    <source>
        <dbReference type="SAM" id="MobiDB-lite"/>
    </source>
</evidence>
<dbReference type="PANTHER" id="PTHR24252">
    <property type="entry name" value="ACROSIN-RELATED"/>
    <property type="match status" value="1"/>
</dbReference>
<protein>
    <recommendedName>
        <fullName evidence="10">Peptidase S1 domain-containing protein</fullName>
    </recommendedName>
</protein>
<keyword evidence="2" id="KW-0645">Protease</keyword>
<dbReference type="GO" id="GO:0006508">
    <property type="term" value="P:proteolysis"/>
    <property type="evidence" value="ECO:0007669"/>
    <property type="project" value="UniProtKB-KW"/>
</dbReference>
<dbReference type="SMART" id="SM00020">
    <property type="entry name" value="Tryp_SPc"/>
    <property type="match status" value="1"/>
</dbReference>
<feature type="chain" id="PRO_5037525357" description="Peptidase S1 domain-containing protein" evidence="9">
    <location>
        <begin position="33"/>
        <end position="566"/>
    </location>
</feature>
<keyword evidence="5" id="KW-0812">Transmembrane</keyword>
<keyword evidence="4" id="KW-0720">Serine protease</keyword>
<feature type="region of interest" description="Disordered" evidence="8">
    <location>
        <begin position="163"/>
        <end position="245"/>
    </location>
</feature>
<feature type="compositionally biased region" description="Low complexity" evidence="8">
    <location>
        <begin position="232"/>
        <end position="245"/>
    </location>
</feature>